<feature type="domain" description="STAS" evidence="3">
    <location>
        <begin position="35"/>
        <end position="142"/>
    </location>
</feature>
<organism evidence="4 5">
    <name type="scientific">Rhodococcoides trifolii</name>
    <dbReference type="NCBI Taxonomy" id="908250"/>
    <lineage>
        <taxon>Bacteria</taxon>
        <taxon>Bacillati</taxon>
        <taxon>Actinomycetota</taxon>
        <taxon>Actinomycetes</taxon>
        <taxon>Mycobacteriales</taxon>
        <taxon>Nocardiaceae</taxon>
        <taxon>Rhodococcoides</taxon>
    </lineage>
</organism>
<comment type="caution">
    <text evidence="4">The sequence shown here is derived from an EMBL/GenBank/DDBJ whole genome shotgun (WGS) entry which is preliminary data.</text>
</comment>
<dbReference type="PANTHER" id="PTHR33495:SF13">
    <property type="entry name" value="ANTI-SIGMA-F FACTOR ANTAGONIST RSFB"/>
    <property type="match status" value="1"/>
</dbReference>
<dbReference type="Proteomes" id="UP000654257">
    <property type="component" value="Unassembled WGS sequence"/>
</dbReference>
<evidence type="ECO:0000259" key="3">
    <source>
        <dbReference type="PROSITE" id="PS50801"/>
    </source>
</evidence>
<name>A0A917G8F6_9NOCA</name>
<dbReference type="InterPro" id="IPR003658">
    <property type="entry name" value="Anti-sigma_ant"/>
</dbReference>
<evidence type="ECO:0000313" key="4">
    <source>
        <dbReference type="EMBL" id="GGG28057.1"/>
    </source>
</evidence>
<sequence length="149" mass="15421">MAGFTGHLGWVDSASSPEEVRLLSTDAALPSSDAFEVLVSHHGTTVLMSVSGELDMVTAPQLTESVDAVMSGDPQRVVIDLSDVRFLASSGMSVLLDVNDRLSDAHFAVIADGPNTARPLELVGLNGTFTIYTTLDAALAASASADDSA</sequence>
<dbReference type="Gene3D" id="3.30.750.24">
    <property type="entry name" value="STAS domain"/>
    <property type="match status" value="1"/>
</dbReference>
<dbReference type="PANTHER" id="PTHR33495">
    <property type="entry name" value="ANTI-SIGMA FACTOR ANTAGONIST TM_1081-RELATED-RELATED"/>
    <property type="match status" value="1"/>
</dbReference>
<dbReference type="EMBL" id="BMCU01000007">
    <property type="protein sequence ID" value="GGG28057.1"/>
    <property type="molecule type" value="Genomic_DNA"/>
</dbReference>
<comment type="similarity">
    <text evidence="1 2">Belongs to the anti-sigma-factor antagonist family.</text>
</comment>
<dbReference type="PROSITE" id="PS50801">
    <property type="entry name" value="STAS"/>
    <property type="match status" value="1"/>
</dbReference>
<dbReference type="CDD" id="cd07043">
    <property type="entry name" value="STAS_anti-anti-sigma_factors"/>
    <property type="match status" value="1"/>
</dbReference>
<evidence type="ECO:0000256" key="2">
    <source>
        <dbReference type="RuleBase" id="RU003749"/>
    </source>
</evidence>
<reference evidence="4" key="1">
    <citation type="journal article" date="2014" name="Int. J. Syst. Evol. Microbiol.">
        <title>Complete genome sequence of Corynebacterium casei LMG S-19264T (=DSM 44701T), isolated from a smear-ripened cheese.</title>
        <authorList>
            <consortium name="US DOE Joint Genome Institute (JGI-PGF)"/>
            <person name="Walter F."/>
            <person name="Albersmeier A."/>
            <person name="Kalinowski J."/>
            <person name="Ruckert C."/>
        </authorList>
    </citation>
    <scope>NUCLEOTIDE SEQUENCE</scope>
    <source>
        <strain evidence="4">CCM 7905</strain>
    </source>
</reference>
<accession>A0A917G8F6</accession>
<proteinExistence type="inferred from homology"/>
<keyword evidence="5" id="KW-1185">Reference proteome</keyword>
<dbReference type="AlphaFoldDB" id="A0A917G8F6"/>
<dbReference type="InterPro" id="IPR002645">
    <property type="entry name" value="STAS_dom"/>
</dbReference>
<dbReference type="GO" id="GO:0043856">
    <property type="term" value="F:anti-sigma factor antagonist activity"/>
    <property type="evidence" value="ECO:0007669"/>
    <property type="project" value="InterPro"/>
</dbReference>
<dbReference type="Pfam" id="PF01740">
    <property type="entry name" value="STAS"/>
    <property type="match status" value="1"/>
</dbReference>
<evidence type="ECO:0000313" key="5">
    <source>
        <dbReference type="Proteomes" id="UP000654257"/>
    </source>
</evidence>
<dbReference type="NCBIfam" id="TIGR00377">
    <property type="entry name" value="ant_ant_sig"/>
    <property type="match status" value="1"/>
</dbReference>
<gene>
    <name evidence="4" type="ORF">GCM10007304_47370</name>
</gene>
<dbReference type="SUPFAM" id="SSF52091">
    <property type="entry name" value="SpoIIaa-like"/>
    <property type="match status" value="1"/>
</dbReference>
<protein>
    <recommendedName>
        <fullName evidence="2">Anti-sigma factor antagonist</fullName>
    </recommendedName>
</protein>
<reference evidence="4" key="2">
    <citation type="submission" date="2020-09" db="EMBL/GenBank/DDBJ databases">
        <authorList>
            <person name="Sun Q."/>
            <person name="Sedlacek I."/>
        </authorList>
    </citation>
    <scope>NUCLEOTIDE SEQUENCE</scope>
    <source>
        <strain evidence="4">CCM 7905</strain>
    </source>
</reference>
<evidence type="ECO:0000256" key="1">
    <source>
        <dbReference type="ARBA" id="ARBA00009013"/>
    </source>
</evidence>
<dbReference type="InterPro" id="IPR036513">
    <property type="entry name" value="STAS_dom_sf"/>
</dbReference>